<proteinExistence type="inferred from homology"/>
<reference evidence="8 9" key="1">
    <citation type="submission" date="2013-09" db="EMBL/GenBank/DDBJ databases">
        <title>Corchorus capsularis genome sequencing.</title>
        <authorList>
            <person name="Alam M."/>
            <person name="Haque M.S."/>
            <person name="Islam M.S."/>
            <person name="Emdad E.M."/>
            <person name="Islam M.M."/>
            <person name="Ahmed B."/>
            <person name="Halim A."/>
            <person name="Hossen Q.M.M."/>
            <person name="Hossain M.Z."/>
            <person name="Ahmed R."/>
            <person name="Khan M.M."/>
            <person name="Islam R."/>
            <person name="Rashid M.M."/>
            <person name="Khan S.A."/>
            <person name="Rahman M.S."/>
            <person name="Alam M."/>
        </authorList>
    </citation>
    <scope>NUCLEOTIDE SEQUENCE [LARGE SCALE GENOMIC DNA]</scope>
    <source>
        <strain evidence="9">cv. CVL-1</strain>
        <tissue evidence="8">Whole seedling</tissue>
    </source>
</reference>
<evidence type="ECO:0000256" key="4">
    <source>
        <dbReference type="ARBA" id="ARBA00022968"/>
    </source>
</evidence>
<keyword evidence="4" id="KW-0735">Signal-anchor</keyword>
<keyword evidence="3" id="KW-0328">Glycosyltransferase</keyword>
<feature type="transmembrane region" description="Helical" evidence="6">
    <location>
        <begin position="138"/>
        <end position="155"/>
    </location>
</feature>
<keyword evidence="6" id="KW-1133">Transmembrane helix</keyword>
<dbReference type="Gramene" id="OMP03963">
    <property type="protein sequence ID" value="OMP03963"/>
    <property type="gene ID" value="CCACVL1_02222"/>
</dbReference>
<keyword evidence="5" id="KW-0333">Golgi apparatus</keyword>
<dbReference type="OrthoDB" id="1924787at2759"/>
<dbReference type="InterPro" id="IPR004263">
    <property type="entry name" value="Exostosin"/>
</dbReference>
<evidence type="ECO:0000256" key="5">
    <source>
        <dbReference type="ARBA" id="ARBA00023034"/>
    </source>
</evidence>
<comment type="subcellular location">
    <subcellularLocation>
        <location evidence="1">Golgi apparatus membrane</location>
        <topology evidence="1">Single-pass type II membrane protein</topology>
    </subcellularLocation>
</comment>
<protein>
    <submittedName>
        <fullName evidence="8">Exostosin-like protein</fullName>
    </submittedName>
</protein>
<comment type="caution">
    <text evidence="8">The sequence shown here is derived from an EMBL/GenBank/DDBJ whole genome shotgun (WGS) entry which is preliminary data.</text>
</comment>
<dbReference type="GO" id="GO:0000139">
    <property type="term" value="C:Golgi membrane"/>
    <property type="evidence" value="ECO:0007669"/>
    <property type="project" value="UniProtKB-SubCell"/>
</dbReference>
<dbReference type="OMA" id="IWNDESV"/>
<dbReference type="AlphaFoldDB" id="A0A1R3KA67"/>
<organism evidence="8 9">
    <name type="scientific">Corchorus capsularis</name>
    <name type="common">Jute</name>
    <dbReference type="NCBI Taxonomy" id="210143"/>
    <lineage>
        <taxon>Eukaryota</taxon>
        <taxon>Viridiplantae</taxon>
        <taxon>Streptophyta</taxon>
        <taxon>Embryophyta</taxon>
        <taxon>Tracheophyta</taxon>
        <taxon>Spermatophyta</taxon>
        <taxon>Magnoliopsida</taxon>
        <taxon>eudicotyledons</taxon>
        <taxon>Gunneridae</taxon>
        <taxon>Pentapetalae</taxon>
        <taxon>rosids</taxon>
        <taxon>malvids</taxon>
        <taxon>Malvales</taxon>
        <taxon>Malvaceae</taxon>
        <taxon>Grewioideae</taxon>
        <taxon>Apeibeae</taxon>
        <taxon>Corchorus</taxon>
    </lineage>
</organism>
<dbReference type="PANTHER" id="PTHR11062:SF217">
    <property type="entry name" value="EXOSTOSIN FAMILY PROTEIN"/>
    <property type="match status" value="1"/>
</dbReference>
<evidence type="ECO:0000256" key="3">
    <source>
        <dbReference type="ARBA" id="ARBA00022676"/>
    </source>
</evidence>
<dbReference type="STRING" id="210143.A0A1R3KA67"/>
<comment type="similarity">
    <text evidence="2">Belongs to the glycosyltransferase 47 family.</text>
</comment>
<name>A0A1R3KA67_COCAP</name>
<dbReference type="EMBL" id="AWWV01005868">
    <property type="protein sequence ID" value="OMP03963.1"/>
    <property type="molecule type" value="Genomic_DNA"/>
</dbReference>
<dbReference type="GO" id="GO:0016757">
    <property type="term" value="F:glycosyltransferase activity"/>
    <property type="evidence" value="ECO:0007669"/>
    <property type="project" value="UniProtKB-KW"/>
</dbReference>
<evidence type="ECO:0000259" key="7">
    <source>
        <dbReference type="Pfam" id="PF03016"/>
    </source>
</evidence>
<feature type="domain" description="Exostosin GT47" evidence="7">
    <location>
        <begin position="89"/>
        <end position="370"/>
    </location>
</feature>
<evidence type="ECO:0000256" key="1">
    <source>
        <dbReference type="ARBA" id="ARBA00004323"/>
    </source>
</evidence>
<gene>
    <name evidence="8" type="ORF">CCACVL1_02222</name>
</gene>
<evidence type="ECO:0000313" key="8">
    <source>
        <dbReference type="EMBL" id="OMP03963.1"/>
    </source>
</evidence>
<keyword evidence="9" id="KW-1185">Reference proteome</keyword>
<accession>A0A1R3KA67</accession>
<evidence type="ECO:0000256" key="6">
    <source>
        <dbReference type="SAM" id="Phobius"/>
    </source>
</evidence>
<sequence length="587" mass="68736">MIADKRKQKEKEFINLEKILDDQSALRRGKLRDEKLEKVEASLARARALIREAILNPQSTLDLKDSDYVPRGDIYRNAHVFHRSYLLMEKMFKIFVYEEGEPPLYHYGTCKNIYSMEGLFFSFMEQDKRYRTRNPDKAHVYFLPFSVVMILEHLFDPIIRDKAVMERTVGDYVRIISHKYPYWNRSIGVDHFMLSCHDWGPRATWYVKELYYNAIRVLCNANTSEYFNPKKDASFPEINLITGEIVNLTGNALPPSDRSVLAFFAGNLYHGKIRALLFKHWKDKDKDIQIYEKLPEGISYNDMMKKSKFCLCPSGHEVASPRIVEAIYAECVPVLISKNYVLPFSDVLNWDSFSVQVAVDELPNLKKILMGISEDRYLRMLEHVKQVQRHFLVNDPPKRYDVFNMIIHSIWLRRCYYGHNFKHKGKDNNEARVELIPAILELHVGIKAYVVVRITRKWETIFPRGVIPISVDLLFADEKDIFHRFEDMVREGDVYKICHFLVLDAKPSYNCVSSTYDIYFDTSTGLELITDDIDRFSRFWFRLASLDEINQRGEHDPVLTNVVGMLLSITEVIPVQKTSADLTDKKI</sequence>
<dbReference type="Proteomes" id="UP000188268">
    <property type="component" value="Unassembled WGS sequence"/>
</dbReference>
<evidence type="ECO:0000256" key="2">
    <source>
        <dbReference type="ARBA" id="ARBA00010271"/>
    </source>
</evidence>
<keyword evidence="6" id="KW-0472">Membrane</keyword>
<dbReference type="InterPro" id="IPR040911">
    <property type="entry name" value="Exostosin_GT47"/>
</dbReference>
<dbReference type="Pfam" id="PF03016">
    <property type="entry name" value="Exostosin_GT47"/>
    <property type="match status" value="1"/>
</dbReference>
<dbReference type="PANTHER" id="PTHR11062">
    <property type="entry name" value="EXOSTOSIN HEPARAN SULFATE GLYCOSYLTRANSFERASE -RELATED"/>
    <property type="match status" value="1"/>
</dbReference>
<keyword evidence="6" id="KW-0812">Transmembrane</keyword>
<dbReference type="SUPFAM" id="SSF50249">
    <property type="entry name" value="Nucleic acid-binding proteins"/>
    <property type="match status" value="1"/>
</dbReference>
<dbReference type="InterPro" id="IPR012340">
    <property type="entry name" value="NA-bd_OB-fold"/>
</dbReference>
<dbReference type="Gene3D" id="2.40.50.140">
    <property type="entry name" value="Nucleic acid-binding proteins"/>
    <property type="match status" value="1"/>
</dbReference>
<evidence type="ECO:0000313" key="9">
    <source>
        <dbReference type="Proteomes" id="UP000188268"/>
    </source>
</evidence>
<keyword evidence="3" id="KW-0808">Transferase</keyword>